<dbReference type="EMBL" id="LLEI02000024">
    <property type="protein sequence ID" value="OAJ94538.1"/>
    <property type="molecule type" value="Genomic_DNA"/>
</dbReference>
<accession>A0A177Y104</accession>
<name>A0A177Y104_9VIBR</name>
<comment type="caution">
    <text evidence="2">The sequence shown here is derived from an EMBL/GenBank/DDBJ whole genome shotgun (WGS) entry which is preliminary data.</text>
</comment>
<gene>
    <name evidence="2" type="ORF">APB76_09470</name>
</gene>
<feature type="signal peptide" evidence="1">
    <location>
        <begin position="1"/>
        <end position="22"/>
    </location>
</feature>
<proteinExistence type="predicted"/>
<keyword evidence="1" id="KW-0732">Signal</keyword>
<sequence>MFRKIFNYVALILFLASGYSVAGTSVETSLVGKKIQIISTGTPRVYIYDLPVNDGCKDSTPVLIMSGLQANPLAKEIYSTLLAAKASGKRVLIQTTGCWSEYSTPVITSMYLYD</sequence>
<evidence type="ECO:0000313" key="3">
    <source>
        <dbReference type="Proteomes" id="UP000078406"/>
    </source>
</evidence>
<dbReference type="AlphaFoldDB" id="A0A177Y104"/>
<dbReference type="Proteomes" id="UP000078406">
    <property type="component" value="Unassembled WGS sequence"/>
</dbReference>
<organism evidence="2 3">
    <name type="scientific">Vibrio bivalvicida</name>
    <dbReference type="NCBI Taxonomy" id="1276888"/>
    <lineage>
        <taxon>Bacteria</taxon>
        <taxon>Pseudomonadati</taxon>
        <taxon>Pseudomonadota</taxon>
        <taxon>Gammaproteobacteria</taxon>
        <taxon>Vibrionales</taxon>
        <taxon>Vibrionaceae</taxon>
        <taxon>Vibrio</taxon>
        <taxon>Vibrio oreintalis group</taxon>
    </lineage>
</organism>
<protein>
    <submittedName>
        <fullName evidence="2">Uncharacterized protein</fullName>
    </submittedName>
</protein>
<feature type="chain" id="PRO_5008079322" evidence="1">
    <location>
        <begin position="23"/>
        <end position="114"/>
    </location>
</feature>
<evidence type="ECO:0000313" key="2">
    <source>
        <dbReference type="EMBL" id="OAJ94538.1"/>
    </source>
</evidence>
<evidence type="ECO:0000256" key="1">
    <source>
        <dbReference type="SAM" id="SignalP"/>
    </source>
</evidence>
<dbReference type="RefSeq" id="WP_054962906.1">
    <property type="nucleotide sequence ID" value="NZ_LLEI02000024.1"/>
</dbReference>
<reference evidence="2 3" key="1">
    <citation type="journal article" date="2016" name="Syst. Appl. Microbiol.">
        <title>Vibrio bivalvicida sp. nov., a novel larval pathogen for bivalve molluscs reared in a hatchery.</title>
        <authorList>
            <person name="Dubert J."/>
            <person name="Romalde J.L."/>
            <person name="Prado S."/>
            <person name="Barja J.L."/>
        </authorList>
    </citation>
    <scope>NUCLEOTIDE SEQUENCE [LARGE SCALE GENOMIC DNA]</scope>
    <source>
        <strain evidence="2 3">605</strain>
    </source>
</reference>